<proteinExistence type="inferred from homology"/>
<sequence length="212" mass="23934">MGPFPLEPHTTSIAEWQRNSKLDTFSSTLSFKVLLFWSSNPHLEYQFEEQLILLSHVSIVLWFWPSLSQNRFRLRRLGWRITFSLDTGGLPGNGGQESVNGDNPPGLGGTRLVRIASAVGRQVLEKLNSARKNFPMKIFLLLLGFYMANALARILGQTGDWYALVAGVVVAAIRVTGQPIEIQFDVVCWNLLDSIQYFVFNIKENAQFLFVV</sequence>
<evidence type="ECO:0000313" key="2">
    <source>
        <dbReference type="EMBL" id="VFU64529.1"/>
    </source>
</evidence>
<evidence type="ECO:0000256" key="1">
    <source>
        <dbReference type="ARBA" id="ARBA00009846"/>
    </source>
</evidence>
<protein>
    <submittedName>
        <fullName evidence="2">Uncharacterized protein</fullName>
    </submittedName>
</protein>
<dbReference type="EMBL" id="CAADRP010002262">
    <property type="protein sequence ID" value="VFU64529.1"/>
    <property type="molecule type" value="Genomic_DNA"/>
</dbReference>
<accession>A0A6N2NBS6</accession>
<dbReference type="AlphaFoldDB" id="A0A6N2NBS6"/>
<reference evidence="2" key="1">
    <citation type="submission" date="2019-03" db="EMBL/GenBank/DDBJ databases">
        <authorList>
            <person name="Mank J."/>
            <person name="Almeida P."/>
        </authorList>
    </citation>
    <scope>NUCLEOTIDE SEQUENCE</scope>
    <source>
        <strain evidence="2">78183</strain>
    </source>
</reference>
<dbReference type="PANTHER" id="PTHR33787">
    <property type="match status" value="1"/>
</dbReference>
<comment type="similarity">
    <text evidence="1">Belongs to the ycf20 family.</text>
</comment>
<dbReference type="InterPro" id="IPR007572">
    <property type="entry name" value="Uncharacterised_Ycf20"/>
</dbReference>
<organism evidence="2">
    <name type="scientific">Salix viminalis</name>
    <name type="common">Common osier</name>
    <name type="synonym">Basket willow</name>
    <dbReference type="NCBI Taxonomy" id="40686"/>
    <lineage>
        <taxon>Eukaryota</taxon>
        <taxon>Viridiplantae</taxon>
        <taxon>Streptophyta</taxon>
        <taxon>Embryophyta</taxon>
        <taxon>Tracheophyta</taxon>
        <taxon>Spermatophyta</taxon>
        <taxon>Magnoliopsida</taxon>
        <taxon>eudicotyledons</taxon>
        <taxon>Gunneridae</taxon>
        <taxon>Pentapetalae</taxon>
        <taxon>rosids</taxon>
        <taxon>fabids</taxon>
        <taxon>Malpighiales</taxon>
        <taxon>Salicaceae</taxon>
        <taxon>Saliceae</taxon>
        <taxon>Salix</taxon>
    </lineage>
</organism>
<name>A0A6N2NBS6_SALVM</name>
<dbReference type="PANTHER" id="PTHR33787:SF4">
    <property type="entry name" value="YCF20-LIKE PROTEIN"/>
    <property type="match status" value="1"/>
</dbReference>
<gene>
    <name evidence="2" type="ORF">SVIM_LOCUS494462</name>
</gene>